<name>A0A8D8N4M9_CULPI</name>
<dbReference type="GO" id="GO:0004714">
    <property type="term" value="F:transmembrane receptor protein tyrosine kinase activity"/>
    <property type="evidence" value="ECO:0007669"/>
    <property type="project" value="UniProtKB-EC"/>
</dbReference>
<keyword evidence="8" id="KW-0547">Nucleotide-binding</keyword>
<evidence type="ECO:0000256" key="8">
    <source>
        <dbReference type="ARBA" id="ARBA00022741"/>
    </source>
</evidence>
<evidence type="ECO:0000256" key="13">
    <source>
        <dbReference type="ARBA" id="ARBA00023137"/>
    </source>
</evidence>
<feature type="transmembrane region" description="Helical" evidence="18">
    <location>
        <begin position="7"/>
        <end position="25"/>
    </location>
</feature>
<dbReference type="InterPro" id="IPR003598">
    <property type="entry name" value="Ig_sub2"/>
</dbReference>
<sequence>MITSCNWFVVLTTIAVLHCYLLTVVKSSRGSTPHSDNEILKLTQCPAGSEARLRCGIKDYHTDHMNASDVHWFFKPCGEGINRTSCHNRDQLDHISWHPVDCEGKRCRVTLSIRNASEADSGLYRCSIHPYRTDNQTQLDIQLIRIFQLDVIKSILDESVGAPELLDNLPANTTALLDSHVVLQCRVHSKVHPTIKWFRRLNVDNPLEDHNFNQNKSIRYLENSYELVPSSGERLLSADIYLSKLILYNVSGRDVGIYVCVGINYGGVNTADAYVSVVHANGTPVSTGTTSVVDLLVLFLIPLGLALIPLAVWVCFLVTRRRNARDKEVVSLPADPRSTESMALERRTPVRSISNSTKGRHARNLSYEGSHVYEKINMI</sequence>
<dbReference type="EMBL" id="HBUE01245834">
    <property type="protein sequence ID" value="CAG6552051.1"/>
    <property type="molecule type" value="Transcribed_RNA"/>
</dbReference>
<comment type="subcellular location">
    <subcellularLocation>
        <location evidence="1">Membrane</location>
        <topology evidence="1">Single-pass membrane protein</topology>
    </subcellularLocation>
</comment>
<dbReference type="EMBL" id="HBUE01039270">
    <property type="protein sequence ID" value="CAG6460026.1"/>
    <property type="molecule type" value="Transcribed_RNA"/>
</dbReference>
<dbReference type="FunFam" id="2.60.40.10:FF:000020">
    <property type="entry name" value="Fibroblast growth factor receptor"/>
    <property type="match status" value="1"/>
</dbReference>
<keyword evidence="7" id="KW-0677">Repeat</keyword>
<keyword evidence="9" id="KW-0418">Kinase</keyword>
<keyword evidence="12 18" id="KW-0472">Membrane</keyword>
<keyword evidence="16" id="KW-0325">Glycoprotein</keyword>
<evidence type="ECO:0000256" key="2">
    <source>
        <dbReference type="ARBA" id="ARBA00011902"/>
    </source>
</evidence>
<keyword evidence="14" id="KW-1015">Disulfide bond</keyword>
<dbReference type="AlphaFoldDB" id="A0A8D8N4M9"/>
<keyword evidence="11 18" id="KW-1133">Transmembrane helix</keyword>
<reference evidence="20" key="1">
    <citation type="submission" date="2021-05" db="EMBL/GenBank/DDBJ databases">
        <authorList>
            <person name="Alioto T."/>
            <person name="Alioto T."/>
            <person name="Gomez Garrido J."/>
        </authorList>
    </citation>
    <scope>NUCLEOTIDE SEQUENCE</scope>
</reference>
<dbReference type="EC" id="2.7.10.1" evidence="2"/>
<dbReference type="InterPro" id="IPR007110">
    <property type="entry name" value="Ig-like_dom"/>
</dbReference>
<evidence type="ECO:0000256" key="3">
    <source>
        <dbReference type="ARBA" id="ARBA00022553"/>
    </source>
</evidence>
<organism evidence="20">
    <name type="scientific">Culex pipiens</name>
    <name type="common">House mosquito</name>
    <dbReference type="NCBI Taxonomy" id="7175"/>
    <lineage>
        <taxon>Eukaryota</taxon>
        <taxon>Metazoa</taxon>
        <taxon>Ecdysozoa</taxon>
        <taxon>Arthropoda</taxon>
        <taxon>Hexapoda</taxon>
        <taxon>Insecta</taxon>
        <taxon>Pterygota</taxon>
        <taxon>Neoptera</taxon>
        <taxon>Endopterygota</taxon>
        <taxon>Diptera</taxon>
        <taxon>Nematocera</taxon>
        <taxon>Culicoidea</taxon>
        <taxon>Culicidae</taxon>
        <taxon>Culicinae</taxon>
        <taxon>Culicini</taxon>
        <taxon>Culex</taxon>
        <taxon>Culex</taxon>
    </lineage>
</organism>
<dbReference type="PROSITE" id="PS50835">
    <property type="entry name" value="IG_LIKE"/>
    <property type="match status" value="2"/>
</dbReference>
<dbReference type="SMART" id="SM00409">
    <property type="entry name" value="IG"/>
    <property type="match status" value="2"/>
</dbReference>
<feature type="domain" description="Ig-like" evidence="19">
    <location>
        <begin position="163"/>
        <end position="276"/>
    </location>
</feature>
<evidence type="ECO:0000256" key="7">
    <source>
        <dbReference type="ARBA" id="ARBA00022737"/>
    </source>
</evidence>
<keyword evidence="13" id="KW-0829">Tyrosine-protein kinase</keyword>
<keyword evidence="17" id="KW-0393">Immunoglobulin domain</keyword>
<feature type="domain" description="Ig-like" evidence="19">
    <location>
        <begin position="33"/>
        <end position="142"/>
    </location>
</feature>
<keyword evidence="4" id="KW-0808">Transferase</keyword>
<evidence type="ECO:0000256" key="9">
    <source>
        <dbReference type="ARBA" id="ARBA00022777"/>
    </source>
</evidence>
<evidence type="ECO:0000256" key="11">
    <source>
        <dbReference type="ARBA" id="ARBA00022989"/>
    </source>
</evidence>
<dbReference type="EMBL" id="HBUE01352937">
    <property type="protein sequence ID" value="CAG6604350.1"/>
    <property type="molecule type" value="Transcribed_RNA"/>
</dbReference>
<dbReference type="GO" id="GO:0005524">
    <property type="term" value="F:ATP binding"/>
    <property type="evidence" value="ECO:0007669"/>
    <property type="project" value="UniProtKB-KW"/>
</dbReference>
<evidence type="ECO:0000256" key="5">
    <source>
        <dbReference type="ARBA" id="ARBA00022692"/>
    </source>
</evidence>
<keyword evidence="3" id="KW-0597">Phosphoprotein</keyword>
<dbReference type="Pfam" id="PF00047">
    <property type="entry name" value="ig"/>
    <property type="match status" value="1"/>
</dbReference>
<feature type="transmembrane region" description="Helical" evidence="18">
    <location>
        <begin position="295"/>
        <end position="318"/>
    </location>
</feature>
<evidence type="ECO:0000256" key="12">
    <source>
        <dbReference type="ARBA" id="ARBA00023136"/>
    </source>
</evidence>
<evidence type="ECO:0000256" key="4">
    <source>
        <dbReference type="ARBA" id="ARBA00022679"/>
    </source>
</evidence>
<dbReference type="InterPro" id="IPR013783">
    <property type="entry name" value="Ig-like_fold"/>
</dbReference>
<dbReference type="InterPro" id="IPR036179">
    <property type="entry name" value="Ig-like_dom_sf"/>
</dbReference>
<keyword evidence="10" id="KW-0067">ATP-binding</keyword>
<evidence type="ECO:0000256" key="15">
    <source>
        <dbReference type="ARBA" id="ARBA00023170"/>
    </source>
</evidence>
<proteinExistence type="predicted"/>
<protein>
    <recommendedName>
        <fullName evidence="2">receptor protein-tyrosine kinase</fullName>
        <ecNumber evidence="2">2.7.10.1</ecNumber>
    </recommendedName>
</protein>
<evidence type="ECO:0000256" key="10">
    <source>
        <dbReference type="ARBA" id="ARBA00022840"/>
    </source>
</evidence>
<evidence type="ECO:0000256" key="18">
    <source>
        <dbReference type="SAM" id="Phobius"/>
    </source>
</evidence>
<dbReference type="Pfam" id="PF07686">
    <property type="entry name" value="V-set"/>
    <property type="match status" value="1"/>
</dbReference>
<keyword evidence="15 20" id="KW-0675">Receptor</keyword>
<dbReference type="Gene3D" id="2.60.40.10">
    <property type="entry name" value="Immunoglobulins"/>
    <property type="match status" value="2"/>
</dbReference>
<evidence type="ECO:0000256" key="17">
    <source>
        <dbReference type="ARBA" id="ARBA00023319"/>
    </source>
</evidence>
<dbReference type="InterPro" id="IPR003599">
    <property type="entry name" value="Ig_sub"/>
</dbReference>
<dbReference type="InterPro" id="IPR013106">
    <property type="entry name" value="Ig_V-set"/>
</dbReference>
<evidence type="ECO:0000256" key="14">
    <source>
        <dbReference type="ARBA" id="ARBA00023157"/>
    </source>
</evidence>
<dbReference type="SUPFAM" id="SSF48726">
    <property type="entry name" value="Immunoglobulin"/>
    <property type="match status" value="2"/>
</dbReference>
<dbReference type="SMART" id="SM00408">
    <property type="entry name" value="IGc2"/>
    <property type="match status" value="2"/>
</dbReference>
<dbReference type="InterPro" id="IPR013151">
    <property type="entry name" value="Immunoglobulin_dom"/>
</dbReference>
<dbReference type="InterPro" id="IPR052615">
    <property type="entry name" value="FGFRL"/>
</dbReference>
<accession>A0A8D8N4M9</accession>
<evidence type="ECO:0000259" key="19">
    <source>
        <dbReference type="PROSITE" id="PS50835"/>
    </source>
</evidence>
<dbReference type="PANTHER" id="PTHR19890">
    <property type="entry name" value="FIBROBLAST GROWTH FACTOR RECEPTOR"/>
    <property type="match status" value="1"/>
</dbReference>
<keyword evidence="6" id="KW-0732">Signal</keyword>
<dbReference type="GO" id="GO:0016020">
    <property type="term" value="C:membrane"/>
    <property type="evidence" value="ECO:0007669"/>
    <property type="project" value="UniProtKB-SubCell"/>
</dbReference>
<keyword evidence="5 18" id="KW-0812">Transmembrane</keyword>
<evidence type="ECO:0000256" key="1">
    <source>
        <dbReference type="ARBA" id="ARBA00004167"/>
    </source>
</evidence>
<evidence type="ECO:0000256" key="6">
    <source>
        <dbReference type="ARBA" id="ARBA00022729"/>
    </source>
</evidence>
<evidence type="ECO:0000313" key="20">
    <source>
        <dbReference type="EMBL" id="CAG6552051.1"/>
    </source>
</evidence>
<dbReference type="PANTHER" id="PTHR19890:SF10">
    <property type="entry name" value="FIBROBLAST GROWTH FACTOR RECEPTOR-LIKE 1"/>
    <property type="match status" value="1"/>
</dbReference>
<evidence type="ECO:0000256" key="16">
    <source>
        <dbReference type="ARBA" id="ARBA00023180"/>
    </source>
</evidence>